<feature type="non-terminal residue" evidence="1">
    <location>
        <position position="241"/>
    </location>
</feature>
<gene>
    <name evidence="1" type="ORF">FOMPIDRAFT_1021038</name>
</gene>
<dbReference type="AlphaFoldDB" id="S8DFU0"/>
<dbReference type="HOGENOM" id="CLU_1154035_0_0_1"/>
<dbReference type="Proteomes" id="UP000015241">
    <property type="component" value="Unassembled WGS sequence"/>
</dbReference>
<evidence type="ECO:0000313" key="1">
    <source>
        <dbReference type="EMBL" id="EPS92436.1"/>
    </source>
</evidence>
<dbReference type="InParanoid" id="S8DFU0"/>
<organism evidence="1 2">
    <name type="scientific">Fomitopsis schrenkii</name>
    <name type="common">Brown rot fungus</name>
    <dbReference type="NCBI Taxonomy" id="2126942"/>
    <lineage>
        <taxon>Eukaryota</taxon>
        <taxon>Fungi</taxon>
        <taxon>Dikarya</taxon>
        <taxon>Basidiomycota</taxon>
        <taxon>Agaricomycotina</taxon>
        <taxon>Agaricomycetes</taxon>
        <taxon>Polyporales</taxon>
        <taxon>Fomitopsis</taxon>
    </lineage>
</organism>
<name>S8DFU0_FOMSC</name>
<dbReference type="EMBL" id="KE504601">
    <property type="protein sequence ID" value="EPS92436.1"/>
    <property type="molecule type" value="Genomic_DNA"/>
</dbReference>
<keyword evidence="2" id="KW-1185">Reference proteome</keyword>
<sequence>MPTLRQQVKALIDSSVPPLRTLARDLEPCLTLPGVRHLPVVGVRPGLTLGKIYGICTLPIGHECGNHKKLSPVQLAPNRLRILCERVAALNGPGLQDEFVAVHMTEHADGPQPAPGRPHLHTAVVDVLVYIQDGEPPILLTLEAIVRGKLLEFVFQQDITRDILAVNRAVTYESYNTRLGKFVAYPRSYDKRYILPGDVLIYRRSDVHNCPRVCTLSRQYAPIDVGGAEGSDEESESEGDE</sequence>
<reference evidence="1 2" key="1">
    <citation type="journal article" date="2012" name="Science">
        <title>The Paleozoic origin of enzymatic lignin decomposition reconstructed from 31 fungal genomes.</title>
        <authorList>
            <person name="Floudas D."/>
            <person name="Binder M."/>
            <person name="Riley R."/>
            <person name="Barry K."/>
            <person name="Blanchette R.A."/>
            <person name="Henrissat B."/>
            <person name="Martinez A.T."/>
            <person name="Otillar R."/>
            <person name="Spatafora J.W."/>
            <person name="Yadav J.S."/>
            <person name="Aerts A."/>
            <person name="Benoit I."/>
            <person name="Boyd A."/>
            <person name="Carlson A."/>
            <person name="Copeland A."/>
            <person name="Coutinho P.M."/>
            <person name="de Vries R.P."/>
            <person name="Ferreira P."/>
            <person name="Findley K."/>
            <person name="Foster B."/>
            <person name="Gaskell J."/>
            <person name="Glotzer D."/>
            <person name="Gorecki P."/>
            <person name="Heitman J."/>
            <person name="Hesse C."/>
            <person name="Hori C."/>
            <person name="Igarashi K."/>
            <person name="Jurgens J.A."/>
            <person name="Kallen N."/>
            <person name="Kersten P."/>
            <person name="Kohler A."/>
            <person name="Kuees U."/>
            <person name="Kumar T.K.A."/>
            <person name="Kuo A."/>
            <person name="LaButti K."/>
            <person name="Larrondo L.F."/>
            <person name="Lindquist E."/>
            <person name="Ling A."/>
            <person name="Lombard V."/>
            <person name="Lucas S."/>
            <person name="Lundell T."/>
            <person name="Martin R."/>
            <person name="McLaughlin D.J."/>
            <person name="Morgenstern I."/>
            <person name="Morin E."/>
            <person name="Murat C."/>
            <person name="Nagy L.G."/>
            <person name="Nolan M."/>
            <person name="Ohm R.A."/>
            <person name="Patyshakuliyeva A."/>
            <person name="Rokas A."/>
            <person name="Ruiz-Duenas F.J."/>
            <person name="Sabat G."/>
            <person name="Salamov A."/>
            <person name="Samejima M."/>
            <person name="Schmutz J."/>
            <person name="Slot J.C."/>
            <person name="St John F."/>
            <person name="Stenlid J."/>
            <person name="Sun H."/>
            <person name="Sun S."/>
            <person name="Syed K."/>
            <person name="Tsang A."/>
            <person name="Wiebenga A."/>
            <person name="Young D."/>
            <person name="Pisabarro A."/>
            <person name="Eastwood D.C."/>
            <person name="Martin F."/>
            <person name="Cullen D."/>
            <person name="Grigoriev I.V."/>
            <person name="Hibbett D.S."/>
        </authorList>
    </citation>
    <scope>NUCLEOTIDE SEQUENCE</scope>
    <source>
        <strain evidence="2">FP-58527</strain>
    </source>
</reference>
<evidence type="ECO:0000313" key="2">
    <source>
        <dbReference type="Proteomes" id="UP000015241"/>
    </source>
</evidence>
<protein>
    <submittedName>
        <fullName evidence="1">Uncharacterized protein</fullName>
    </submittedName>
</protein>
<accession>S8DFU0</accession>
<proteinExistence type="predicted"/>